<dbReference type="SUPFAM" id="SSF47384">
    <property type="entry name" value="Homodimeric domain of signal transducing histidine kinase"/>
    <property type="match status" value="1"/>
</dbReference>
<feature type="transmembrane region" description="Helical" evidence="12">
    <location>
        <begin position="37"/>
        <end position="57"/>
    </location>
</feature>
<evidence type="ECO:0000256" key="12">
    <source>
        <dbReference type="SAM" id="Phobius"/>
    </source>
</evidence>
<comment type="subunit">
    <text evidence="9">At low DSF concentrations, interacts with RpfF.</text>
</comment>
<dbReference type="CDD" id="cd00082">
    <property type="entry name" value="HisKA"/>
    <property type="match status" value="1"/>
</dbReference>
<dbReference type="InterPro" id="IPR003594">
    <property type="entry name" value="HATPase_dom"/>
</dbReference>
<dbReference type="CDD" id="cd16922">
    <property type="entry name" value="HATPase_EvgS-ArcB-TorS-like"/>
    <property type="match status" value="1"/>
</dbReference>
<name>A0A1D8AS42_9BACT</name>
<dbReference type="InterPro" id="IPR005467">
    <property type="entry name" value="His_kinase_dom"/>
</dbReference>
<dbReference type="GO" id="GO:0005524">
    <property type="term" value="F:ATP binding"/>
    <property type="evidence" value="ECO:0007669"/>
    <property type="project" value="UniProtKB-KW"/>
</dbReference>
<feature type="transmembrane region" description="Helical" evidence="12">
    <location>
        <begin position="174"/>
        <end position="193"/>
    </location>
</feature>
<evidence type="ECO:0000313" key="16">
    <source>
        <dbReference type="Proteomes" id="UP000095228"/>
    </source>
</evidence>
<dbReference type="SMART" id="SM00388">
    <property type="entry name" value="HisKA"/>
    <property type="match status" value="1"/>
</dbReference>
<keyword evidence="8" id="KW-0902">Two-component regulatory system</keyword>
<gene>
    <name evidence="15" type="primary">luxQ_2</name>
    <name evidence="15" type="ORF">Verru16b_00750</name>
</gene>
<evidence type="ECO:0000259" key="13">
    <source>
        <dbReference type="PROSITE" id="PS50109"/>
    </source>
</evidence>
<keyword evidence="16" id="KW-1185">Reference proteome</keyword>
<dbReference type="PANTHER" id="PTHR45339">
    <property type="entry name" value="HYBRID SIGNAL TRANSDUCTION HISTIDINE KINASE J"/>
    <property type="match status" value="1"/>
</dbReference>
<evidence type="ECO:0000256" key="1">
    <source>
        <dbReference type="ARBA" id="ARBA00000085"/>
    </source>
</evidence>
<evidence type="ECO:0000256" key="6">
    <source>
        <dbReference type="ARBA" id="ARBA00022777"/>
    </source>
</evidence>
<evidence type="ECO:0000256" key="2">
    <source>
        <dbReference type="ARBA" id="ARBA00012438"/>
    </source>
</evidence>
<dbReference type="EC" id="2.7.13.3" evidence="2"/>
<dbReference type="InterPro" id="IPR036890">
    <property type="entry name" value="HATPase_C_sf"/>
</dbReference>
<dbReference type="InterPro" id="IPR003661">
    <property type="entry name" value="HisK_dim/P_dom"/>
</dbReference>
<dbReference type="GO" id="GO:0000155">
    <property type="term" value="F:phosphorelay sensor kinase activity"/>
    <property type="evidence" value="ECO:0007669"/>
    <property type="project" value="InterPro"/>
</dbReference>
<dbReference type="SMART" id="SM00387">
    <property type="entry name" value="HATPase_c"/>
    <property type="match status" value="1"/>
</dbReference>
<dbReference type="SMART" id="SM00448">
    <property type="entry name" value="REC"/>
    <property type="match status" value="1"/>
</dbReference>
<keyword evidence="12" id="KW-1133">Transmembrane helix</keyword>
<keyword evidence="4 15" id="KW-0808">Transferase</keyword>
<feature type="domain" description="Histidine kinase" evidence="13">
    <location>
        <begin position="237"/>
        <end position="458"/>
    </location>
</feature>
<evidence type="ECO:0000313" key="15">
    <source>
        <dbReference type="EMBL" id="AOS43697.1"/>
    </source>
</evidence>
<dbReference type="Gene3D" id="3.40.50.2300">
    <property type="match status" value="1"/>
</dbReference>
<dbReference type="PANTHER" id="PTHR45339:SF1">
    <property type="entry name" value="HYBRID SIGNAL TRANSDUCTION HISTIDINE KINASE J"/>
    <property type="match status" value="1"/>
</dbReference>
<feature type="domain" description="Response regulatory" evidence="14">
    <location>
        <begin position="482"/>
        <end position="598"/>
    </location>
</feature>
<protein>
    <recommendedName>
        <fullName evidence="10">Sensory/regulatory protein RpfC</fullName>
        <ecNumber evidence="2">2.7.13.3</ecNumber>
    </recommendedName>
</protein>
<evidence type="ECO:0000256" key="8">
    <source>
        <dbReference type="ARBA" id="ARBA00023012"/>
    </source>
</evidence>
<keyword evidence="12" id="KW-0472">Membrane</keyword>
<keyword evidence="5" id="KW-0547">Nucleotide-binding</keyword>
<accession>A0A1D8AS42</accession>
<evidence type="ECO:0000256" key="4">
    <source>
        <dbReference type="ARBA" id="ARBA00022679"/>
    </source>
</evidence>
<dbReference type="CDD" id="cd17546">
    <property type="entry name" value="REC_hyHK_CKI1_RcsC-like"/>
    <property type="match status" value="1"/>
</dbReference>
<dbReference type="KEGG" id="obg:Verru16b_00750"/>
<dbReference type="Pfam" id="PF00512">
    <property type="entry name" value="HisKA"/>
    <property type="match status" value="1"/>
</dbReference>
<dbReference type="PRINTS" id="PR00344">
    <property type="entry name" value="BCTRLSENSOR"/>
</dbReference>
<dbReference type="AlphaFoldDB" id="A0A1D8AS42"/>
<evidence type="ECO:0000256" key="10">
    <source>
        <dbReference type="ARBA" id="ARBA00068150"/>
    </source>
</evidence>
<dbReference type="InterPro" id="IPR011006">
    <property type="entry name" value="CheY-like_superfamily"/>
</dbReference>
<dbReference type="InterPro" id="IPR001789">
    <property type="entry name" value="Sig_transdc_resp-reg_receiver"/>
</dbReference>
<comment type="catalytic activity">
    <reaction evidence="1">
        <text>ATP + protein L-histidine = ADP + protein N-phospho-L-histidine.</text>
        <dbReference type="EC" id="2.7.13.3"/>
    </reaction>
</comment>
<keyword evidence="7" id="KW-0067">ATP-binding</keyword>
<dbReference type="EMBL" id="CP016094">
    <property type="protein sequence ID" value="AOS43697.1"/>
    <property type="molecule type" value="Genomic_DNA"/>
</dbReference>
<dbReference type="InterPro" id="IPR004358">
    <property type="entry name" value="Sig_transdc_His_kin-like_C"/>
</dbReference>
<dbReference type="Pfam" id="PF00072">
    <property type="entry name" value="Response_reg"/>
    <property type="match status" value="1"/>
</dbReference>
<keyword evidence="6 15" id="KW-0418">Kinase</keyword>
<organism evidence="15 16">
    <name type="scientific">Lacunisphaera limnophila</name>
    <dbReference type="NCBI Taxonomy" id="1838286"/>
    <lineage>
        <taxon>Bacteria</taxon>
        <taxon>Pseudomonadati</taxon>
        <taxon>Verrucomicrobiota</taxon>
        <taxon>Opitutia</taxon>
        <taxon>Opitutales</taxon>
        <taxon>Opitutaceae</taxon>
        <taxon>Lacunisphaera</taxon>
    </lineage>
</organism>
<reference evidence="15 16" key="1">
    <citation type="submission" date="2016-06" db="EMBL/GenBank/DDBJ databases">
        <title>Three novel species with peptidoglycan cell walls form the new genus Lacunisphaera gen. nov. in the family Opitutaceae of the verrucomicrobial subdivision 4.</title>
        <authorList>
            <person name="Rast P."/>
            <person name="Gloeckner I."/>
            <person name="Jogler M."/>
            <person name="Boedeker C."/>
            <person name="Jeske O."/>
            <person name="Wiegand S."/>
            <person name="Reinhardt R."/>
            <person name="Schumann P."/>
            <person name="Rohde M."/>
            <person name="Spring S."/>
            <person name="Gloeckner F.O."/>
            <person name="Jogler C."/>
        </authorList>
    </citation>
    <scope>NUCLEOTIDE SEQUENCE [LARGE SCALE GENOMIC DNA]</scope>
    <source>
        <strain evidence="15 16">IG16b</strain>
    </source>
</reference>
<feature type="transmembrane region" description="Helical" evidence="12">
    <location>
        <begin position="148"/>
        <end position="168"/>
    </location>
</feature>
<keyword evidence="3 11" id="KW-0597">Phosphoprotein</keyword>
<dbReference type="Proteomes" id="UP000095228">
    <property type="component" value="Chromosome"/>
</dbReference>
<dbReference type="FunFam" id="1.10.287.130:FF:000002">
    <property type="entry name" value="Two-component osmosensing histidine kinase"/>
    <property type="match status" value="1"/>
</dbReference>
<dbReference type="STRING" id="1838286.Verru16b_00750"/>
<feature type="modified residue" description="4-aspartylphosphate" evidence="11">
    <location>
        <position position="531"/>
    </location>
</feature>
<evidence type="ECO:0000259" key="14">
    <source>
        <dbReference type="PROSITE" id="PS50110"/>
    </source>
</evidence>
<proteinExistence type="predicted"/>
<dbReference type="FunFam" id="3.30.565.10:FF:000010">
    <property type="entry name" value="Sensor histidine kinase RcsC"/>
    <property type="match status" value="1"/>
</dbReference>
<dbReference type="Gene3D" id="3.30.565.10">
    <property type="entry name" value="Histidine kinase-like ATPase, C-terminal domain"/>
    <property type="match status" value="1"/>
</dbReference>
<dbReference type="InterPro" id="IPR036097">
    <property type="entry name" value="HisK_dim/P_sf"/>
</dbReference>
<evidence type="ECO:0000256" key="11">
    <source>
        <dbReference type="PROSITE-ProRule" id="PRU00169"/>
    </source>
</evidence>
<keyword evidence="12" id="KW-0812">Transmembrane</keyword>
<dbReference type="Pfam" id="PF02518">
    <property type="entry name" value="HATPase_c"/>
    <property type="match status" value="1"/>
</dbReference>
<dbReference type="Gene3D" id="1.10.287.130">
    <property type="match status" value="1"/>
</dbReference>
<dbReference type="PROSITE" id="PS50109">
    <property type="entry name" value="HIS_KIN"/>
    <property type="match status" value="1"/>
</dbReference>
<feature type="transmembrane region" description="Helical" evidence="12">
    <location>
        <begin position="63"/>
        <end position="83"/>
    </location>
</feature>
<dbReference type="RefSeq" id="WP_069961025.1">
    <property type="nucleotide sequence ID" value="NZ_CP016094.1"/>
</dbReference>
<dbReference type="SUPFAM" id="SSF52172">
    <property type="entry name" value="CheY-like"/>
    <property type="match status" value="1"/>
</dbReference>
<sequence length="602" mass="66503">MTELPATAKRPISSTRPDIDLRVTAEMTRLLYRSAGFGLFSNLALALILVAGVWTYFSLGKTLGWLAAIAVVTLARVALNWAFMRRTRTDEEVKLWRVWFMLGVVGAGLLWGVAAWLFLNTQGLLPRCLVACIIMGMNAGAARSLASVPAAFITYVSITLLPLIGAVLRYPEAGSWTLAFSAFTYALFLINTARMHYLDLRKLFRLIFENEELVTTLSEAKQRAEAANLAKTDFLATMSHEIRTPMNGVIGMLQLLELSALVGEQREQIDIAHKSANKLLHLLDDILDLSKVESGQFDLEETDFSPAELGEEVVELYRSPGESKGLDILYRPDPALPGILCGDPARLRQVVLNLMGNAVKFTEQGQVELRIDQVRVDAQVALLRFTVKDTGIGMNETTKGKLFQKFSQGDSALNRRYGGSGLGLAISQSLVQRMGGRIDVRSSPGVGSEFFFELQFPLGVPLDPARPAAPAAPPKVPLLEGRVLVVEDDWGNQRVIEMLLRRMGLEPHIVDNGAEAVERAVREPWDAVLMDIQMPGIDGFETTRRIRQRLEGRRLPIIAVTANVQADTRAASVEAGMDGFIGKPVRQEELRTCLKRWIKPNP</sequence>
<evidence type="ECO:0000256" key="5">
    <source>
        <dbReference type="ARBA" id="ARBA00022741"/>
    </source>
</evidence>
<evidence type="ECO:0000256" key="3">
    <source>
        <dbReference type="ARBA" id="ARBA00022553"/>
    </source>
</evidence>
<evidence type="ECO:0000256" key="9">
    <source>
        <dbReference type="ARBA" id="ARBA00064003"/>
    </source>
</evidence>
<dbReference type="PROSITE" id="PS50110">
    <property type="entry name" value="RESPONSE_REGULATORY"/>
    <property type="match status" value="1"/>
</dbReference>
<evidence type="ECO:0000256" key="7">
    <source>
        <dbReference type="ARBA" id="ARBA00022840"/>
    </source>
</evidence>
<dbReference type="SUPFAM" id="SSF55874">
    <property type="entry name" value="ATPase domain of HSP90 chaperone/DNA topoisomerase II/histidine kinase"/>
    <property type="match status" value="1"/>
</dbReference>
<feature type="transmembrane region" description="Helical" evidence="12">
    <location>
        <begin position="95"/>
        <end position="118"/>
    </location>
</feature>